<evidence type="ECO:0000313" key="1">
    <source>
        <dbReference type="EMBL" id="TEU30726.1"/>
    </source>
</evidence>
<protein>
    <recommendedName>
        <fullName evidence="3">Outer membrane assembly lipoprotein YfiO</fullName>
    </recommendedName>
</protein>
<accession>A0A4Y7XGP4</accession>
<dbReference type="AlphaFoldDB" id="A0A4Y7XGP4"/>
<dbReference type="RefSeq" id="WP_134243099.1">
    <property type="nucleotide sequence ID" value="NZ_SNTY01000005.1"/>
</dbReference>
<proteinExistence type="predicted"/>
<dbReference type="Proteomes" id="UP000297834">
    <property type="component" value="Unassembled WGS sequence"/>
</dbReference>
<reference evidence="1 2" key="1">
    <citation type="submission" date="2019-03" db="EMBL/GenBank/DDBJ databases">
        <title>Alkanindiges illinoisensis: a potential pathogenic isolated from ascites of a gastric cancer patient with abdominal metastasis.</title>
        <authorList>
            <person name="Hu X."/>
            <person name="Yang B."/>
            <person name="Yan X."/>
            <person name="Lin L."/>
            <person name="Zhao H."/>
            <person name="Zhou F."/>
            <person name="Su B."/>
            <person name="Chen J."/>
            <person name="Rui Y."/>
            <person name="Wang Q."/>
            <person name="Zheng L."/>
        </authorList>
    </citation>
    <scope>NUCLEOTIDE SEQUENCE [LARGE SCALE GENOMIC DNA]</scope>
    <source>
        <strain evidence="1 2">NFYY 23406</strain>
    </source>
</reference>
<dbReference type="EMBL" id="SNTY01000005">
    <property type="protein sequence ID" value="TEU30726.1"/>
    <property type="molecule type" value="Genomic_DNA"/>
</dbReference>
<comment type="caution">
    <text evidence="1">The sequence shown here is derived from an EMBL/GenBank/DDBJ whole genome shotgun (WGS) entry which is preliminary data.</text>
</comment>
<dbReference type="OrthoDB" id="5583261at2"/>
<sequence length="726" mass="83676">MTLSIFYRFCCHTVLMLGLGILGLTKTYASSDNYCLLSWSAQMKVYDSCSNLPIFSPANDSETNMRLLLADMQLAKIRTPQSLPSWTEEYGPVPFALNELKEAISNAVPSQRQKPLKPEPYDSSWIKVNEERCQSKDTGQHSFIHQVNRDPALKPAEKQFLIKQRQAINPQCDKALTFTKVQPEWNALVRQYVSYINGTIAFYNGDHQPAQKIYGALTTVATPWIAETATYMQTRTAVEDAYNTGLDEYGSVSSAKIDKSALTKAFDAIAQYFKSYPKGQYSASARGLLRRLYWLGGQQRQLIDEFSWQFDHPQSSQFNLEMLYVPEEIHQRIFENHLFNPANFKDPFFLTTYDLMYMREDNSDKYKPLSWRELQAQQDYFKTQPELYRYLQAAHLVFVQNKPQQALEYLPKGNPPERLSYLQLSQFILKGRIFEQIGRYDEAHTLWTVLLNSAKAPYQRQMVELVLDLNMQRSQDFAAIFTADSLIRDPAIRAIVIKRAANANLLDSIINSTTTTAQEKQFARFVLLFKNLKYQQYQQFVDTLKYLPADAAQYKASESTKEALKEQPQFSVFMWQGNKINNQLTCPSLTTIAKILATRPDDEKSLICMGEFFRLSHFEGLGYPLEYSYVDPKNKQHWNRILGAEALPFNGPAFSRGDVYKKIIATSTNDDLKAYALYRAVNCYAPAGDNDCGGEEVDKTTRKNWFNQLRRDYPASEWAKSQKYFW</sequence>
<name>A0A4Y7XGP4_9GAMM</name>
<keyword evidence="2" id="KW-1185">Reference proteome</keyword>
<evidence type="ECO:0000313" key="2">
    <source>
        <dbReference type="Proteomes" id="UP000297834"/>
    </source>
</evidence>
<gene>
    <name evidence="1" type="ORF">E2B99_00725</name>
</gene>
<organism evidence="1 2">
    <name type="scientific">Alkanindiges illinoisensis</name>
    <dbReference type="NCBI Taxonomy" id="197183"/>
    <lineage>
        <taxon>Bacteria</taxon>
        <taxon>Pseudomonadati</taxon>
        <taxon>Pseudomonadota</taxon>
        <taxon>Gammaproteobacteria</taxon>
        <taxon>Moraxellales</taxon>
        <taxon>Moraxellaceae</taxon>
        <taxon>Alkanindiges</taxon>
    </lineage>
</organism>
<evidence type="ECO:0008006" key="3">
    <source>
        <dbReference type="Google" id="ProtNLM"/>
    </source>
</evidence>